<keyword evidence="2" id="KW-1185">Reference proteome</keyword>
<protein>
    <submittedName>
        <fullName evidence="1">Uncharacterized protein</fullName>
    </submittedName>
</protein>
<accession>A0A7H0SQ11</accession>
<dbReference type="RefSeq" id="WP_187973948.1">
    <property type="nucleotide sequence ID" value="NZ_CP046884.1"/>
</dbReference>
<reference evidence="1 2" key="1">
    <citation type="submission" date="2019-12" db="EMBL/GenBank/DDBJ databases">
        <title>Corynebacterium sp. nov., isolated from feces of the Anser Albifrons in China.</title>
        <authorList>
            <person name="Liu Q."/>
        </authorList>
    </citation>
    <scope>NUCLEOTIDE SEQUENCE [LARGE SCALE GENOMIC DNA]</scope>
    <source>
        <strain evidence="1 2">4H37-19</strain>
    </source>
</reference>
<dbReference type="EMBL" id="CP046884">
    <property type="protein sequence ID" value="QNQ90636.1"/>
    <property type="molecule type" value="Genomic_DNA"/>
</dbReference>
<evidence type="ECO:0000313" key="2">
    <source>
        <dbReference type="Proteomes" id="UP000516320"/>
    </source>
</evidence>
<name>A0A7H0SQ11_9CORY</name>
<dbReference type="AlphaFoldDB" id="A0A7H0SQ11"/>
<dbReference type="KEGG" id="cpoy:GP475_08280"/>
<gene>
    <name evidence="1" type="ORF">GP475_08280</name>
</gene>
<proteinExistence type="predicted"/>
<sequence>MHYTSWTRRTETGADLLRDNGPDILAHFGVAEPDGEAQVGQEVWRLHQQEEEGASITRPGGQHYQLQGNVKTAQELRADLDGVQVRLLNEQRNDWIIETVDGEKFAQFSGGNNGVRRAIMEFDHGYDDYLDVDRSIALSWFVRLILEYRLDKTSKAIIGTVLIFAIVGIIAMLLLL</sequence>
<organism evidence="1 2">
    <name type="scientific">Corynebacterium poyangense</name>
    <dbReference type="NCBI Taxonomy" id="2684405"/>
    <lineage>
        <taxon>Bacteria</taxon>
        <taxon>Bacillati</taxon>
        <taxon>Actinomycetota</taxon>
        <taxon>Actinomycetes</taxon>
        <taxon>Mycobacteriales</taxon>
        <taxon>Corynebacteriaceae</taxon>
        <taxon>Corynebacterium</taxon>
    </lineage>
</organism>
<evidence type="ECO:0000313" key="1">
    <source>
        <dbReference type="EMBL" id="QNQ90636.1"/>
    </source>
</evidence>
<dbReference type="Proteomes" id="UP000516320">
    <property type="component" value="Chromosome"/>
</dbReference>